<reference evidence="2" key="1">
    <citation type="journal article" date="2023" name="Science">
        <title>Genome structures resolve the early diversification of teleost fishes.</title>
        <authorList>
            <person name="Parey E."/>
            <person name="Louis A."/>
            <person name="Montfort J."/>
            <person name="Bouchez O."/>
            <person name="Roques C."/>
            <person name="Iampietro C."/>
            <person name="Lluch J."/>
            <person name="Castinel A."/>
            <person name="Donnadieu C."/>
            <person name="Desvignes T."/>
            <person name="Floi Bucao C."/>
            <person name="Jouanno E."/>
            <person name="Wen M."/>
            <person name="Mejri S."/>
            <person name="Dirks R."/>
            <person name="Jansen H."/>
            <person name="Henkel C."/>
            <person name="Chen W.J."/>
            <person name="Zahm M."/>
            <person name="Cabau C."/>
            <person name="Klopp C."/>
            <person name="Thompson A.W."/>
            <person name="Robinson-Rechavi M."/>
            <person name="Braasch I."/>
            <person name="Lecointre G."/>
            <person name="Bobe J."/>
            <person name="Postlethwait J.H."/>
            <person name="Berthelot C."/>
            <person name="Roest Crollius H."/>
            <person name="Guiguen Y."/>
        </authorList>
    </citation>
    <scope>NUCLEOTIDE SEQUENCE</scope>
    <source>
        <strain evidence="2">NC1722</strain>
    </source>
</reference>
<dbReference type="Proteomes" id="UP001221898">
    <property type="component" value="Unassembled WGS sequence"/>
</dbReference>
<feature type="region of interest" description="Disordered" evidence="1">
    <location>
        <begin position="34"/>
        <end position="54"/>
    </location>
</feature>
<name>A0AAD7RZF4_9TELE</name>
<evidence type="ECO:0000313" key="3">
    <source>
        <dbReference type="Proteomes" id="UP001221898"/>
    </source>
</evidence>
<dbReference type="AlphaFoldDB" id="A0AAD7RZF4"/>
<feature type="region of interest" description="Disordered" evidence="1">
    <location>
        <begin position="66"/>
        <end position="90"/>
    </location>
</feature>
<dbReference type="EMBL" id="JAINUG010000141">
    <property type="protein sequence ID" value="KAJ8393005.1"/>
    <property type="molecule type" value="Genomic_DNA"/>
</dbReference>
<evidence type="ECO:0000256" key="1">
    <source>
        <dbReference type="SAM" id="MobiDB-lite"/>
    </source>
</evidence>
<keyword evidence="3" id="KW-1185">Reference proteome</keyword>
<comment type="caution">
    <text evidence="2">The sequence shown here is derived from an EMBL/GenBank/DDBJ whole genome shotgun (WGS) entry which is preliminary data.</text>
</comment>
<protein>
    <submittedName>
        <fullName evidence="2">Uncharacterized protein</fullName>
    </submittedName>
</protein>
<sequence length="90" mass="9877">MLPTLTLRGLDIRASVLQGCYEVVRCQLDLAEAGGTRPGLTHTPSGDHDPSLDVTGPRFGIVPWFFRPRDRPQPCPEPKTRSPGRVGPCR</sequence>
<gene>
    <name evidence="2" type="ORF">AAFF_G00069090</name>
</gene>
<accession>A0AAD7RZF4</accession>
<evidence type="ECO:0000313" key="2">
    <source>
        <dbReference type="EMBL" id="KAJ8393005.1"/>
    </source>
</evidence>
<proteinExistence type="predicted"/>
<organism evidence="2 3">
    <name type="scientific">Aldrovandia affinis</name>
    <dbReference type="NCBI Taxonomy" id="143900"/>
    <lineage>
        <taxon>Eukaryota</taxon>
        <taxon>Metazoa</taxon>
        <taxon>Chordata</taxon>
        <taxon>Craniata</taxon>
        <taxon>Vertebrata</taxon>
        <taxon>Euteleostomi</taxon>
        <taxon>Actinopterygii</taxon>
        <taxon>Neopterygii</taxon>
        <taxon>Teleostei</taxon>
        <taxon>Notacanthiformes</taxon>
        <taxon>Halosauridae</taxon>
        <taxon>Aldrovandia</taxon>
    </lineage>
</organism>